<dbReference type="PANTHER" id="PTHR13271">
    <property type="entry name" value="UNCHARACTERIZED PUTATIVE METHYLTRANSFERASE"/>
    <property type="match status" value="1"/>
</dbReference>
<evidence type="ECO:0000259" key="8">
    <source>
        <dbReference type="PROSITE" id="PS50280"/>
    </source>
</evidence>
<dbReference type="GO" id="GO:0016279">
    <property type="term" value="F:protein-lysine N-methyltransferase activity"/>
    <property type="evidence" value="ECO:0007669"/>
    <property type="project" value="UniProtKB-UniRule"/>
</dbReference>
<evidence type="ECO:0000256" key="2">
    <source>
        <dbReference type="ARBA" id="ARBA00022603"/>
    </source>
</evidence>
<dbReference type="EMBL" id="JACAZE010000009">
    <property type="protein sequence ID" value="KAF7305874.1"/>
    <property type="molecule type" value="Genomic_DNA"/>
</dbReference>
<evidence type="ECO:0000256" key="7">
    <source>
        <dbReference type="SAM" id="MobiDB-lite"/>
    </source>
</evidence>
<evidence type="ECO:0000313" key="9">
    <source>
        <dbReference type="EMBL" id="KAF7305874.1"/>
    </source>
</evidence>
<keyword evidence="5 6" id="KW-0539">Nucleus</keyword>
<keyword evidence="10" id="KW-1185">Reference proteome</keyword>
<evidence type="ECO:0000313" key="10">
    <source>
        <dbReference type="Proteomes" id="UP000613580"/>
    </source>
</evidence>
<comment type="function">
    <text evidence="6">S-adenosyl-L-methionine-dependent protein-lysine N-methyltransferase that monomethylates 60S ribosomal protein L42.</text>
</comment>
<keyword evidence="4 6" id="KW-0949">S-adenosyl-L-methionine</keyword>
<dbReference type="GO" id="GO:0005634">
    <property type="term" value="C:nucleus"/>
    <property type="evidence" value="ECO:0007669"/>
    <property type="project" value="UniProtKB-SubCell"/>
</dbReference>
<dbReference type="FunFam" id="3.90.1410.10:FF:000007">
    <property type="entry name" value="Ribosomal lysine N-methyltransferase 4"/>
    <property type="match status" value="1"/>
</dbReference>
<protein>
    <recommendedName>
        <fullName evidence="6">Ribosomal lysine N-methyltransferase 4</fullName>
        <ecNumber evidence="6">2.1.1.-</ecNumber>
    </recommendedName>
</protein>
<dbReference type="InterPro" id="IPR011383">
    <property type="entry name" value="N-lys_methylase_SETD6"/>
</dbReference>
<keyword evidence="2 6" id="KW-0489">Methyltransferase</keyword>
<evidence type="ECO:0000256" key="3">
    <source>
        <dbReference type="ARBA" id="ARBA00022679"/>
    </source>
</evidence>
<comment type="subcellular location">
    <subcellularLocation>
        <location evidence="1 6">Nucleus</location>
    </subcellularLocation>
</comment>
<name>A0A8H6WB08_MYCCL</name>
<evidence type="ECO:0000256" key="4">
    <source>
        <dbReference type="ARBA" id="ARBA00022691"/>
    </source>
</evidence>
<dbReference type="Gene3D" id="3.90.1410.10">
    <property type="entry name" value="set domain protein methyltransferase, domain 1"/>
    <property type="match status" value="2"/>
</dbReference>
<feature type="region of interest" description="Disordered" evidence="7">
    <location>
        <begin position="473"/>
        <end position="505"/>
    </location>
</feature>
<dbReference type="InterPro" id="IPR050600">
    <property type="entry name" value="SETD3_SETD6_MTase"/>
</dbReference>
<dbReference type="SUPFAM" id="SSF81822">
    <property type="entry name" value="RuBisCo LSMT C-terminal, substrate-binding domain"/>
    <property type="match status" value="1"/>
</dbReference>
<feature type="compositionally biased region" description="Acidic residues" evidence="7">
    <location>
        <begin position="211"/>
        <end position="232"/>
    </location>
</feature>
<dbReference type="PIRSF" id="PIRSF011771">
    <property type="entry name" value="RMS1_SET"/>
    <property type="match status" value="1"/>
</dbReference>
<accession>A0A8H6WB08</accession>
<organism evidence="9 10">
    <name type="scientific">Mycena chlorophos</name>
    <name type="common">Agaric fungus</name>
    <name type="synonym">Agaricus chlorophos</name>
    <dbReference type="NCBI Taxonomy" id="658473"/>
    <lineage>
        <taxon>Eukaryota</taxon>
        <taxon>Fungi</taxon>
        <taxon>Dikarya</taxon>
        <taxon>Basidiomycota</taxon>
        <taxon>Agaricomycotina</taxon>
        <taxon>Agaricomycetes</taxon>
        <taxon>Agaricomycetidae</taxon>
        <taxon>Agaricales</taxon>
        <taxon>Marasmiineae</taxon>
        <taxon>Mycenaceae</taxon>
        <taxon>Mycena</taxon>
    </lineage>
</organism>
<dbReference type="OrthoDB" id="341421at2759"/>
<dbReference type="Gene3D" id="3.90.1420.10">
    <property type="entry name" value="Rubisco LSMT, substrate-binding domain"/>
    <property type="match status" value="1"/>
</dbReference>
<feature type="region of interest" description="Disordered" evidence="7">
    <location>
        <begin position="176"/>
        <end position="233"/>
    </location>
</feature>
<dbReference type="PANTHER" id="PTHR13271:SF34">
    <property type="entry name" value="N-LYSINE METHYLTRANSFERASE SETD6"/>
    <property type="match status" value="1"/>
</dbReference>
<dbReference type="InterPro" id="IPR015353">
    <property type="entry name" value="Rubisco_LSMT_subst-bd"/>
</dbReference>
<dbReference type="InterPro" id="IPR046341">
    <property type="entry name" value="SET_dom_sf"/>
</dbReference>
<sequence length="505" mass="55648">MDAVLTWFTTNGGTIDSASVGFTEFDGAGRGAAALCDIPEGHVLFKIPRSLLLSTATSALPRRVGLEQWRARKMHRGWAGLILCMMWETANGAASRWAPYLESLPSTFDTPMFWSEEDLEELRGTSVVEKLGKADAEKDFSEKSRPDIFPPATIPSFYTLEVYHIMGSRILSRSFDVEKDESESESEGEGDVGNTSSGSTMDVDEPHAPEQEDGEDSNSENGEDEGEDEDDSIVVSMVPLADMLNARYECENAKLFYEKDALGMMSTKPIKAGEQIWNTYGDLPNAELLRRYGHVDLLPLTQYADASTSDPNPNQSALGNPGDVVEIRADLILSVLNLLSQSQSEAKIKERIDWWLEQGGDDVLILESDHQIPPALISLIRLLQLDETDWGKTVEKDKPPKPKLDAESMGVVIRVLERRLGEYPTTIDADLALLQTANTELSPNKKHALAVRIGEKRILQRTLEDARARVVAAAVAASSGNGNGKKRKAGEEPERNTGTKTQRKR</sequence>
<evidence type="ECO:0000256" key="5">
    <source>
        <dbReference type="ARBA" id="ARBA00023242"/>
    </source>
</evidence>
<comment type="caution">
    <text evidence="9">The sequence shown here is derived from an EMBL/GenBank/DDBJ whole genome shotgun (WGS) entry which is preliminary data.</text>
</comment>
<reference evidence="9" key="1">
    <citation type="submission" date="2020-05" db="EMBL/GenBank/DDBJ databases">
        <title>Mycena genomes resolve the evolution of fungal bioluminescence.</title>
        <authorList>
            <person name="Tsai I.J."/>
        </authorList>
    </citation>
    <scope>NUCLEOTIDE SEQUENCE</scope>
    <source>
        <strain evidence="9">110903Hualien_Pintung</strain>
    </source>
</reference>
<evidence type="ECO:0000256" key="1">
    <source>
        <dbReference type="ARBA" id="ARBA00004123"/>
    </source>
</evidence>
<dbReference type="AlphaFoldDB" id="A0A8H6WB08"/>
<dbReference type="Pfam" id="PF00856">
    <property type="entry name" value="SET"/>
    <property type="match status" value="1"/>
</dbReference>
<dbReference type="PROSITE" id="PS50280">
    <property type="entry name" value="SET"/>
    <property type="match status" value="1"/>
</dbReference>
<dbReference type="InterPro" id="IPR044430">
    <property type="entry name" value="SETD6_SET"/>
</dbReference>
<dbReference type="GO" id="GO:0032259">
    <property type="term" value="P:methylation"/>
    <property type="evidence" value="ECO:0007669"/>
    <property type="project" value="UniProtKB-KW"/>
</dbReference>
<dbReference type="CDD" id="cd19178">
    <property type="entry name" value="SET_SETD6"/>
    <property type="match status" value="1"/>
</dbReference>
<dbReference type="EC" id="2.1.1.-" evidence="6"/>
<dbReference type="Proteomes" id="UP000613580">
    <property type="component" value="Unassembled WGS sequence"/>
</dbReference>
<proteinExistence type="inferred from homology"/>
<dbReference type="Pfam" id="PF09273">
    <property type="entry name" value="Rubis-subs-bind"/>
    <property type="match status" value="1"/>
</dbReference>
<keyword evidence="3 6" id="KW-0808">Transferase</keyword>
<gene>
    <name evidence="9" type="ORF">HMN09_00741600</name>
</gene>
<evidence type="ECO:0000256" key="6">
    <source>
        <dbReference type="PIRNR" id="PIRNR011771"/>
    </source>
</evidence>
<feature type="compositionally biased region" description="Acidic residues" evidence="7">
    <location>
        <begin position="178"/>
        <end position="190"/>
    </location>
</feature>
<comment type="similarity">
    <text evidence="6">Belongs to the class V-like SAM-binding methyltransferase superfamily. Histone-lysine methyltransferase family. SETD6 subfamily.</text>
</comment>
<dbReference type="InterPro" id="IPR001214">
    <property type="entry name" value="SET_dom"/>
</dbReference>
<feature type="domain" description="SET" evidence="8">
    <location>
        <begin position="18"/>
        <end position="281"/>
    </location>
</feature>
<dbReference type="SUPFAM" id="SSF82199">
    <property type="entry name" value="SET domain"/>
    <property type="match status" value="1"/>
</dbReference>
<dbReference type="InterPro" id="IPR036464">
    <property type="entry name" value="Rubisco_LSMT_subst-bd_sf"/>
</dbReference>